<feature type="domain" description="Acyl-CoA oxidase/dehydrogenase middle" evidence="8">
    <location>
        <begin position="145"/>
        <end position="238"/>
    </location>
</feature>
<reference evidence="10 11" key="1">
    <citation type="submission" date="2023-07" db="EMBL/GenBank/DDBJ databases">
        <title>Sequencing the genomes of 1000 actinobacteria strains.</title>
        <authorList>
            <person name="Klenk H.-P."/>
        </authorList>
    </citation>
    <scope>NUCLEOTIDE SEQUENCE [LARGE SCALE GENOMIC DNA]</scope>
    <source>
        <strain evidence="10 11">DSM 44709</strain>
    </source>
</reference>
<evidence type="ECO:0000256" key="3">
    <source>
        <dbReference type="ARBA" id="ARBA00022630"/>
    </source>
</evidence>
<dbReference type="Pfam" id="PF00441">
    <property type="entry name" value="Acyl-CoA_dh_1"/>
    <property type="match status" value="1"/>
</dbReference>
<protein>
    <submittedName>
        <fullName evidence="10">Alkylation response protein AidB-like acyl-CoA dehydrogenase</fullName>
    </submittedName>
</protein>
<comment type="caution">
    <text evidence="10">The sequence shown here is derived from an EMBL/GenBank/DDBJ whole genome shotgun (WGS) entry which is preliminary data.</text>
</comment>
<evidence type="ECO:0000256" key="4">
    <source>
        <dbReference type="ARBA" id="ARBA00022827"/>
    </source>
</evidence>
<dbReference type="InterPro" id="IPR037069">
    <property type="entry name" value="AcylCoA_DH/ox_N_sf"/>
</dbReference>
<dbReference type="Proteomes" id="UP001240236">
    <property type="component" value="Unassembled WGS sequence"/>
</dbReference>
<evidence type="ECO:0000256" key="2">
    <source>
        <dbReference type="ARBA" id="ARBA00009347"/>
    </source>
</evidence>
<keyword evidence="11" id="KW-1185">Reference proteome</keyword>
<dbReference type="InterPro" id="IPR009100">
    <property type="entry name" value="AcylCoA_DH/oxidase_NM_dom_sf"/>
</dbReference>
<dbReference type="AlphaFoldDB" id="A0AAE3W822"/>
<dbReference type="RefSeq" id="WP_307247756.1">
    <property type="nucleotide sequence ID" value="NZ_JAUSUZ010000001.1"/>
</dbReference>
<dbReference type="EMBL" id="JAUSUZ010000001">
    <property type="protein sequence ID" value="MDQ0371186.1"/>
    <property type="molecule type" value="Genomic_DNA"/>
</dbReference>
<evidence type="ECO:0000256" key="1">
    <source>
        <dbReference type="ARBA" id="ARBA00001974"/>
    </source>
</evidence>
<dbReference type="GO" id="GO:0050660">
    <property type="term" value="F:flavin adenine dinucleotide binding"/>
    <property type="evidence" value="ECO:0007669"/>
    <property type="project" value="InterPro"/>
</dbReference>
<gene>
    <name evidence="10" type="ORF">J2S42_007855</name>
</gene>
<dbReference type="Gene3D" id="1.10.540.10">
    <property type="entry name" value="Acyl-CoA dehydrogenase/oxidase, N-terminal domain"/>
    <property type="match status" value="1"/>
</dbReference>
<evidence type="ECO:0000313" key="10">
    <source>
        <dbReference type="EMBL" id="MDQ0371186.1"/>
    </source>
</evidence>
<feature type="region of interest" description="Disordered" evidence="6">
    <location>
        <begin position="414"/>
        <end position="433"/>
    </location>
</feature>
<dbReference type="PANTHER" id="PTHR43884:SF12">
    <property type="entry name" value="ISOVALERYL-COA DEHYDROGENASE, MITOCHONDRIAL-RELATED"/>
    <property type="match status" value="1"/>
</dbReference>
<dbReference type="PANTHER" id="PTHR43884">
    <property type="entry name" value="ACYL-COA DEHYDROGENASE"/>
    <property type="match status" value="1"/>
</dbReference>
<comment type="cofactor">
    <cofactor evidence="1 5">
        <name>FAD</name>
        <dbReference type="ChEBI" id="CHEBI:57692"/>
    </cofactor>
</comment>
<feature type="domain" description="Acyl-CoA dehydrogenase/oxidase C-terminal" evidence="7">
    <location>
        <begin position="267"/>
        <end position="397"/>
    </location>
</feature>
<dbReference type="SUPFAM" id="SSF56645">
    <property type="entry name" value="Acyl-CoA dehydrogenase NM domain-like"/>
    <property type="match status" value="1"/>
</dbReference>
<sequence length="545" mass="56988">MSGLLTGIRRGTLDWDLLRPFPAPDPAELAAADDAATDLTVLLDGLLDPDDADLTRTLPPQLVPSLAAKGFLRLTLPELDGGLGLGPFGMFRTLAAASGRSAAVGLLLAVHNALSLPAYLPVLPPGPLRDLVLARLADGTVFGVADTEPAGAANTARNTVAVPTADGRGYLLTGEKTFIGNGRIAGLLAVTATVLDTGPERVDLFVVDTAAEGFSVAAAHDFLGLAGAPSAALRLDGVFVPAHRVLVTTDGGWRSSPAVTGINALARMCITVAPAAAIARSCVGWTRDFLGRRAIDGRPLAGYEAVRRRAAASAAELFALDSVVRWCLLGPGDRTPEMVSAKNIGTVLAWRVAERTMSLFGAEGYETATSKARRGVPPVPLERALRDVRGLRIAGGVDFSVDLRSARGAILPPYRSGELPPPGRPAAAAHPPGSALAPAARYLDRQAHEFAVRCARLTRDSTASELVERQDTLITLSRLADELFTMAVVLGRAGGPAETALAETYCAHARNRTAALCRVLDTPADDAHDRLGRAWLAGDLDHLLM</sequence>
<keyword evidence="3 5" id="KW-0285">Flavoprotein</keyword>
<dbReference type="InterPro" id="IPR046373">
    <property type="entry name" value="Acyl-CoA_Oxase/DH_mid-dom_sf"/>
</dbReference>
<dbReference type="Pfam" id="PF02771">
    <property type="entry name" value="Acyl-CoA_dh_N"/>
    <property type="match status" value="1"/>
</dbReference>
<dbReference type="InterPro" id="IPR009075">
    <property type="entry name" value="AcylCo_DH/oxidase_C"/>
</dbReference>
<dbReference type="CDD" id="cd00567">
    <property type="entry name" value="ACAD"/>
    <property type="match status" value="1"/>
</dbReference>
<evidence type="ECO:0000259" key="9">
    <source>
        <dbReference type="Pfam" id="PF02771"/>
    </source>
</evidence>
<dbReference type="GO" id="GO:0003995">
    <property type="term" value="F:acyl-CoA dehydrogenase activity"/>
    <property type="evidence" value="ECO:0007669"/>
    <property type="project" value="TreeGrafter"/>
</dbReference>
<name>A0AAE3W822_9ACTN</name>
<comment type="similarity">
    <text evidence="2 5">Belongs to the acyl-CoA dehydrogenase family.</text>
</comment>
<keyword evidence="4 5" id="KW-0274">FAD</keyword>
<organism evidence="10 11">
    <name type="scientific">Catenuloplanes indicus</name>
    <dbReference type="NCBI Taxonomy" id="137267"/>
    <lineage>
        <taxon>Bacteria</taxon>
        <taxon>Bacillati</taxon>
        <taxon>Actinomycetota</taxon>
        <taxon>Actinomycetes</taxon>
        <taxon>Micromonosporales</taxon>
        <taxon>Micromonosporaceae</taxon>
        <taxon>Catenuloplanes</taxon>
    </lineage>
</organism>
<keyword evidence="5" id="KW-0560">Oxidoreductase</keyword>
<evidence type="ECO:0000259" key="7">
    <source>
        <dbReference type="Pfam" id="PF00441"/>
    </source>
</evidence>
<feature type="domain" description="Acyl-CoA dehydrogenase/oxidase N-terminal" evidence="9">
    <location>
        <begin position="51"/>
        <end position="116"/>
    </location>
</feature>
<dbReference type="SUPFAM" id="SSF47203">
    <property type="entry name" value="Acyl-CoA dehydrogenase C-terminal domain-like"/>
    <property type="match status" value="1"/>
</dbReference>
<evidence type="ECO:0000313" key="11">
    <source>
        <dbReference type="Proteomes" id="UP001240236"/>
    </source>
</evidence>
<dbReference type="Gene3D" id="2.40.110.10">
    <property type="entry name" value="Butyryl-CoA Dehydrogenase, subunit A, domain 2"/>
    <property type="match status" value="1"/>
</dbReference>
<dbReference type="Gene3D" id="1.20.140.10">
    <property type="entry name" value="Butyryl-CoA Dehydrogenase, subunit A, domain 3"/>
    <property type="match status" value="1"/>
</dbReference>
<dbReference type="InterPro" id="IPR036250">
    <property type="entry name" value="AcylCo_DH-like_C"/>
</dbReference>
<evidence type="ECO:0000256" key="6">
    <source>
        <dbReference type="SAM" id="MobiDB-lite"/>
    </source>
</evidence>
<accession>A0AAE3W822</accession>
<evidence type="ECO:0000259" key="8">
    <source>
        <dbReference type="Pfam" id="PF02770"/>
    </source>
</evidence>
<dbReference type="Pfam" id="PF02770">
    <property type="entry name" value="Acyl-CoA_dh_M"/>
    <property type="match status" value="1"/>
</dbReference>
<dbReference type="InterPro" id="IPR006091">
    <property type="entry name" value="Acyl-CoA_Oxase/DH_mid-dom"/>
</dbReference>
<evidence type="ECO:0000256" key="5">
    <source>
        <dbReference type="RuleBase" id="RU362125"/>
    </source>
</evidence>
<dbReference type="InterPro" id="IPR013786">
    <property type="entry name" value="AcylCoA_DH/ox_N"/>
</dbReference>
<proteinExistence type="inferred from homology"/>